<feature type="domain" description="Solute-binding protein family 5" evidence="3">
    <location>
        <begin position="106"/>
        <end position="523"/>
    </location>
</feature>
<gene>
    <name evidence="4" type="ORF">GCM10011390_38740</name>
</gene>
<dbReference type="RefSeq" id="WP_188911509.1">
    <property type="nucleotide sequence ID" value="NZ_BMIQ01000007.1"/>
</dbReference>
<dbReference type="AlphaFoldDB" id="A0A916ZVM4"/>
<dbReference type="GO" id="GO:0030288">
    <property type="term" value="C:outer membrane-bounded periplasmic space"/>
    <property type="evidence" value="ECO:0007669"/>
    <property type="project" value="UniProtKB-ARBA"/>
</dbReference>
<dbReference type="InterPro" id="IPR000914">
    <property type="entry name" value="SBP_5_dom"/>
</dbReference>
<evidence type="ECO:0000313" key="5">
    <source>
        <dbReference type="Proteomes" id="UP000644699"/>
    </source>
</evidence>
<evidence type="ECO:0000256" key="2">
    <source>
        <dbReference type="ARBA" id="ARBA00005695"/>
    </source>
</evidence>
<dbReference type="CDD" id="cd08500">
    <property type="entry name" value="PBP2_NikA_DppA_OppA_like_4"/>
    <property type="match status" value="1"/>
</dbReference>
<dbReference type="Pfam" id="PF00496">
    <property type="entry name" value="SBP_bac_5"/>
    <property type="match status" value="1"/>
</dbReference>
<comment type="caution">
    <text evidence="4">The sequence shown here is derived from an EMBL/GenBank/DDBJ whole genome shotgun (WGS) entry which is preliminary data.</text>
</comment>
<dbReference type="PANTHER" id="PTHR30290:SF62">
    <property type="entry name" value="OLIGOPEPTIDE ABC TRANSPORTER, PERIPLASMIC OLIGOPEPTIDE-BINDING PROTEIN"/>
    <property type="match status" value="1"/>
</dbReference>
<dbReference type="Gene3D" id="3.40.190.10">
    <property type="entry name" value="Periplasmic binding protein-like II"/>
    <property type="match status" value="1"/>
</dbReference>
<protein>
    <submittedName>
        <fullName evidence="4">Peptide ABC transporter substrate-binding protein</fullName>
    </submittedName>
</protein>
<comment type="subcellular location">
    <subcellularLocation>
        <location evidence="1">Periplasm</location>
    </subcellularLocation>
</comment>
<evidence type="ECO:0000313" key="4">
    <source>
        <dbReference type="EMBL" id="GGE15924.1"/>
    </source>
</evidence>
<evidence type="ECO:0000259" key="3">
    <source>
        <dbReference type="Pfam" id="PF00496"/>
    </source>
</evidence>
<comment type="similarity">
    <text evidence="2">Belongs to the bacterial solute-binding protein 5 family.</text>
</comment>
<accession>A0A916ZVM4</accession>
<dbReference type="SUPFAM" id="SSF53850">
    <property type="entry name" value="Periplasmic binding protein-like II"/>
    <property type="match status" value="1"/>
</dbReference>
<sequence length="647" mass="72648">MMQALSFGPAFRRGALALGLLLGVAPAWGAEMIEPPVLKEDVAGGKLPPVAERIPAEPLVVDLAAEGKRVGDYGGSLRMIEGQAKDTRRMVVYGYARLVGYTPDQKLQPDIAKAVDVEDERVFTFHLRRGHKWSDGEPFTADDFRYWWEDVIGNKQLTPFGPPREMLVDGEPPKVSFIDAETIRYEWSKPNPFFLPAIAGPQPLYIYRPAHYLKKYHAKYVDAEKLAQKVKDAGQRDWVALHFKYDQMYKNSDPKLPSLEPFVLRTKPPSDRFVFARNPYFHRIDTAGHQLPYLDEVAMAIASSKLIPAKTGAGEADLQASYLVFNNYAFLRQAARNRDFDVRRWASGKGSKITLYPNLNAKDEVWRKLFQNVDFRRALSLGMNREDINQAIFYGLGKPVIDTAQEGSPLYDAARAARYAAYDPDEANRLLDSIGLTEKESGVRLLPDGRQMIIVVETAGEDTEQVDVLGLIAEDYRKIGIKLLIKPSERDTLSSRLAAGSTLMSVWTGLENGLPTPDWSPAQLAPTNGEQPEWPNWGSHFETKGTMGTAPDLPVAQKLLDLNRRWTFSSDEGERTAIWKEMLDINADEALRIGIVSGIDNIVVVSKKLQNVPDRGVYNWNPGAFFGTYRMETFFFGEPDQRQAAMP</sequence>
<organism evidence="4 5">
    <name type="scientific">Aureimonas endophytica</name>
    <dbReference type="NCBI Taxonomy" id="2027858"/>
    <lineage>
        <taxon>Bacteria</taxon>
        <taxon>Pseudomonadati</taxon>
        <taxon>Pseudomonadota</taxon>
        <taxon>Alphaproteobacteria</taxon>
        <taxon>Hyphomicrobiales</taxon>
        <taxon>Aurantimonadaceae</taxon>
        <taxon>Aureimonas</taxon>
    </lineage>
</organism>
<dbReference type="Proteomes" id="UP000644699">
    <property type="component" value="Unassembled WGS sequence"/>
</dbReference>
<proteinExistence type="inferred from homology"/>
<evidence type="ECO:0000256" key="1">
    <source>
        <dbReference type="ARBA" id="ARBA00004418"/>
    </source>
</evidence>
<dbReference type="GO" id="GO:0015833">
    <property type="term" value="P:peptide transport"/>
    <property type="evidence" value="ECO:0007669"/>
    <property type="project" value="TreeGrafter"/>
</dbReference>
<reference evidence="4" key="2">
    <citation type="submission" date="2020-09" db="EMBL/GenBank/DDBJ databases">
        <authorList>
            <person name="Sun Q."/>
            <person name="Zhou Y."/>
        </authorList>
    </citation>
    <scope>NUCLEOTIDE SEQUENCE</scope>
    <source>
        <strain evidence="4">CGMCC 1.15367</strain>
    </source>
</reference>
<dbReference type="InterPro" id="IPR039424">
    <property type="entry name" value="SBP_5"/>
</dbReference>
<keyword evidence="5" id="KW-1185">Reference proteome</keyword>
<dbReference type="GO" id="GO:0043190">
    <property type="term" value="C:ATP-binding cassette (ABC) transporter complex"/>
    <property type="evidence" value="ECO:0007669"/>
    <property type="project" value="InterPro"/>
</dbReference>
<dbReference type="EMBL" id="BMIQ01000007">
    <property type="protein sequence ID" value="GGE15924.1"/>
    <property type="molecule type" value="Genomic_DNA"/>
</dbReference>
<dbReference type="PANTHER" id="PTHR30290">
    <property type="entry name" value="PERIPLASMIC BINDING COMPONENT OF ABC TRANSPORTER"/>
    <property type="match status" value="1"/>
</dbReference>
<dbReference type="Gene3D" id="3.10.105.10">
    <property type="entry name" value="Dipeptide-binding Protein, Domain 3"/>
    <property type="match status" value="1"/>
</dbReference>
<reference evidence="4" key="1">
    <citation type="journal article" date="2014" name="Int. J. Syst. Evol. Microbiol.">
        <title>Complete genome sequence of Corynebacterium casei LMG S-19264T (=DSM 44701T), isolated from a smear-ripened cheese.</title>
        <authorList>
            <consortium name="US DOE Joint Genome Institute (JGI-PGF)"/>
            <person name="Walter F."/>
            <person name="Albersmeier A."/>
            <person name="Kalinowski J."/>
            <person name="Ruckert C."/>
        </authorList>
    </citation>
    <scope>NUCLEOTIDE SEQUENCE</scope>
    <source>
        <strain evidence="4">CGMCC 1.15367</strain>
    </source>
</reference>
<name>A0A916ZVM4_9HYPH</name>
<dbReference type="GO" id="GO:1904680">
    <property type="term" value="F:peptide transmembrane transporter activity"/>
    <property type="evidence" value="ECO:0007669"/>
    <property type="project" value="TreeGrafter"/>
</dbReference>